<dbReference type="InterPro" id="IPR008927">
    <property type="entry name" value="6-PGluconate_DH-like_C_sf"/>
</dbReference>
<evidence type="ECO:0000256" key="7">
    <source>
        <dbReference type="ARBA" id="ARBA00023002"/>
    </source>
</evidence>
<comment type="catalytic activity">
    <reaction evidence="9 10">
        <text>(R)-pantoate + NADP(+) = 2-dehydropantoate + NADPH + H(+)</text>
        <dbReference type="Rhea" id="RHEA:16233"/>
        <dbReference type="ChEBI" id="CHEBI:11561"/>
        <dbReference type="ChEBI" id="CHEBI:15378"/>
        <dbReference type="ChEBI" id="CHEBI:15980"/>
        <dbReference type="ChEBI" id="CHEBI:57783"/>
        <dbReference type="ChEBI" id="CHEBI:58349"/>
        <dbReference type="EC" id="1.1.1.169"/>
    </reaction>
</comment>
<dbReference type="AlphaFoldDB" id="A0A5S3PEW6"/>
<dbReference type="InterPro" id="IPR003710">
    <property type="entry name" value="ApbA"/>
</dbReference>
<dbReference type="GO" id="GO:0005737">
    <property type="term" value="C:cytoplasm"/>
    <property type="evidence" value="ECO:0007669"/>
    <property type="project" value="TreeGrafter"/>
</dbReference>
<dbReference type="EC" id="1.1.1.169" evidence="3 10"/>
<evidence type="ECO:0000259" key="13">
    <source>
        <dbReference type="Pfam" id="PF08546"/>
    </source>
</evidence>
<feature type="domain" description="Ketopantoate reductase C-terminal" evidence="13">
    <location>
        <begin position="186"/>
        <end position="324"/>
    </location>
</feature>
<evidence type="ECO:0000259" key="12">
    <source>
        <dbReference type="Pfam" id="PF02558"/>
    </source>
</evidence>
<dbReference type="GO" id="GO:0015940">
    <property type="term" value="P:pantothenate biosynthetic process"/>
    <property type="evidence" value="ECO:0007669"/>
    <property type="project" value="UniProtKB-UniPathway"/>
</dbReference>
<dbReference type="SUPFAM" id="SSF51735">
    <property type="entry name" value="NAD(P)-binding Rossmann-fold domains"/>
    <property type="match status" value="1"/>
</dbReference>
<dbReference type="InterPro" id="IPR013328">
    <property type="entry name" value="6PGD_dom2"/>
</dbReference>
<evidence type="ECO:0000313" key="15">
    <source>
        <dbReference type="Proteomes" id="UP000309550"/>
    </source>
</evidence>
<keyword evidence="7 10" id="KW-0560">Oxidoreductase</keyword>
<dbReference type="EMBL" id="VANS01000003">
    <property type="protein sequence ID" value="TMM51660.1"/>
    <property type="molecule type" value="Genomic_DNA"/>
</dbReference>
<comment type="function">
    <text evidence="10">Catalyzes the NADPH-dependent reduction of ketopantoate into pantoic acid.</text>
</comment>
<gene>
    <name evidence="14" type="ORF">FDT80_12940</name>
</gene>
<keyword evidence="6 10" id="KW-0521">NADP</keyword>
<evidence type="ECO:0000256" key="5">
    <source>
        <dbReference type="ARBA" id="ARBA00022655"/>
    </source>
</evidence>
<dbReference type="Gene3D" id="1.10.1040.10">
    <property type="entry name" value="N-(1-d-carboxylethyl)-l-norvaline Dehydrogenase, domain 2"/>
    <property type="match status" value="1"/>
</dbReference>
<dbReference type="OrthoDB" id="9796561at2"/>
<feature type="transmembrane region" description="Helical" evidence="11">
    <location>
        <begin position="12"/>
        <end position="34"/>
    </location>
</feature>
<sequence length="342" mass="35545">MASDPDTGGSRGPHIVVAGAGAVGCFSGGLLAAAGRRVTLLGRPAVLTPINAQGALRLTDYTGLDLVVAADNLALSDDPVCLGAADLVLVTVKSGATAGIASEIARHAPAHAPVVSLQNGVDNRAMLADALPGRDVRAGMVPFNVIPKAPAHFHRATSGDIRIGAGPGGLSAWLSAPHLKVGQTPDIDAVQWGKLLVNLANALNALSGLTLHEQLLNRDWRRLMADQMAEALTVLRAQGLRAVSTTPLPVWTTPHILRLPTPVFRRLAASMLTIDATARTSMAYDLMARRKTEIDALQGRIVAMGAAAGVATPIAAAVLAAMRDAEAEEGPRRPRAPQDLRR</sequence>
<keyword evidence="5 10" id="KW-0566">Pantothenate biosynthesis</keyword>
<dbReference type="PANTHER" id="PTHR43765:SF2">
    <property type="entry name" value="2-DEHYDROPANTOATE 2-REDUCTASE"/>
    <property type="match status" value="1"/>
</dbReference>
<dbReference type="NCBIfam" id="NF006083">
    <property type="entry name" value="PRK08229.1"/>
    <property type="match status" value="1"/>
</dbReference>
<comment type="similarity">
    <text evidence="2 10">Belongs to the ketopantoate reductase family.</text>
</comment>
<dbReference type="GO" id="GO:0008677">
    <property type="term" value="F:2-dehydropantoate 2-reductase activity"/>
    <property type="evidence" value="ECO:0007669"/>
    <property type="project" value="UniProtKB-EC"/>
</dbReference>
<name>A0A5S3PEW6_9RHOB</name>
<dbReference type="InterPro" id="IPR036291">
    <property type="entry name" value="NAD(P)-bd_dom_sf"/>
</dbReference>
<comment type="pathway">
    <text evidence="1 10">Cofactor biosynthesis; (R)-pantothenate biosynthesis; (R)-pantoate from 3-methyl-2-oxobutanoate: step 2/2.</text>
</comment>
<accession>A0A5S3PEW6</accession>
<evidence type="ECO:0000256" key="1">
    <source>
        <dbReference type="ARBA" id="ARBA00004994"/>
    </source>
</evidence>
<organism evidence="14 15">
    <name type="scientific">Sulfitobacter sabulilitoris</name>
    <dbReference type="NCBI Taxonomy" id="2562655"/>
    <lineage>
        <taxon>Bacteria</taxon>
        <taxon>Pseudomonadati</taxon>
        <taxon>Pseudomonadota</taxon>
        <taxon>Alphaproteobacteria</taxon>
        <taxon>Rhodobacterales</taxon>
        <taxon>Roseobacteraceae</taxon>
        <taxon>Sulfitobacter</taxon>
    </lineage>
</organism>
<evidence type="ECO:0000256" key="9">
    <source>
        <dbReference type="ARBA" id="ARBA00048793"/>
    </source>
</evidence>
<dbReference type="RefSeq" id="WP_138662735.1">
    <property type="nucleotide sequence ID" value="NZ_VANS01000003.1"/>
</dbReference>
<dbReference type="GO" id="GO:0050661">
    <property type="term" value="F:NADP binding"/>
    <property type="evidence" value="ECO:0007669"/>
    <property type="project" value="TreeGrafter"/>
</dbReference>
<dbReference type="Proteomes" id="UP000309550">
    <property type="component" value="Unassembled WGS sequence"/>
</dbReference>
<protein>
    <recommendedName>
        <fullName evidence="4 10">2-dehydropantoate 2-reductase</fullName>
        <ecNumber evidence="3 10">1.1.1.169</ecNumber>
    </recommendedName>
    <alternativeName>
        <fullName evidence="8 10">Ketopantoate reductase</fullName>
    </alternativeName>
</protein>
<evidence type="ECO:0000256" key="3">
    <source>
        <dbReference type="ARBA" id="ARBA00013014"/>
    </source>
</evidence>
<dbReference type="NCBIfam" id="TIGR00745">
    <property type="entry name" value="apbA_panE"/>
    <property type="match status" value="1"/>
</dbReference>
<keyword evidence="11" id="KW-0472">Membrane</keyword>
<evidence type="ECO:0000313" key="14">
    <source>
        <dbReference type="EMBL" id="TMM51660.1"/>
    </source>
</evidence>
<dbReference type="InterPro" id="IPR013332">
    <property type="entry name" value="KPR_N"/>
</dbReference>
<feature type="domain" description="Ketopantoate reductase N-terminal" evidence="12">
    <location>
        <begin position="15"/>
        <end position="167"/>
    </location>
</feature>
<dbReference type="SUPFAM" id="SSF48179">
    <property type="entry name" value="6-phosphogluconate dehydrogenase C-terminal domain-like"/>
    <property type="match status" value="1"/>
</dbReference>
<comment type="caution">
    <text evidence="14">The sequence shown here is derived from an EMBL/GenBank/DDBJ whole genome shotgun (WGS) entry which is preliminary data.</text>
</comment>
<keyword evidence="11" id="KW-0812">Transmembrane</keyword>
<dbReference type="UniPathway" id="UPA00028">
    <property type="reaction ID" value="UER00004"/>
</dbReference>
<evidence type="ECO:0000256" key="10">
    <source>
        <dbReference type="RuleBase" id="RU362068"/>
    </source>
</evidence>
<dbReference type="Gene3D" id="3.40.50.720">
    <property type="entry name" value="NAD(P)-binding Rossmann-like Domain"/>
    <property type="match status" value="1"/>
</dbReference>
<keyword evidence="11" id="KW-1133">Transmembrane helix</keyword>
<dbReference type="InterPro" id="IPR013752">
    <property type="entry name" value="KPA_reductase"/>
</dbReference>
<dbReference type="PANTHER" id="PTHR43765">
    <property type="entry name" value="2-DEHYDROPANTOATE 2-REDUCTASE-RELATED"/>
    <property type="match status" value="1"/>
</dbReference>
<evidence type="ECO:0000256" key="2">
    <source>
        <dbReference type="ARBA" id="ARBA00007870"/>
    </source>
</evidence>
<dbReference type="InterPro" id="IPR050838">
    <property type="entry name" value="Ketopantoate_reductase"/>
</dbReference>
<dbReference type="Pfam" id="PF08546">
    <property type="entry name" value="ApbA_C"/>
    <property type="match status" value="1"/>
</dbReference>
<proteinExistence type="inferred from homology"/>
<keyword evidence="15" id="KW-1185">Reference proteome</keyword>
<evidence type="ECO:0000256" key="6">
    <source>
        <dbReference type="ARBA" id="ARBA00022857"/>
    </source>
</evidence>
<evidence type="ECO:0000256" key="11">
    <source>
        <dbReference type="SAM" id="Phobius"/>
    </source>
</evidence>
<dbReference type="Pfam" id="PF02558">
    <property type="entry name" value="ApbA"/>
    <property type="match status" value="1"/>
</dbReference>
<evidence type="ECO:0000256" key="4">
    <source>
        <dbReference type="ARBA" id="ARBA00019465"/>
    </source>
</evidence>
<evidence type="ECO:0000256" key="8">
    <source>
        <dbReference type="ARBA" id="ARBA00032024"/>
    </source>
</evidence>
<feature type="transmembrane region" description="Helical" evidence="11">
    <location>
        <begin position="301"/>
        <end position="322"/>
    </location>
</feature>
<reference evidence="14 15" key="1">
    <citation type="submission" date="2019-05" db="EMBL/GenBank/DDBJ databases">
        <title>Sulfitobacter sabulilitoris sp. nov., isolated from a marine sand.</title>
        <authorList>
            <person name="Yoon J.-H."/>
        </authorList>
    </citation>
    <scope>NUCLEOTIDE SEQUENCE [LARGE SCALE GENOMIC DNA]</scope>
    <source>
        <strain evidence="14 15">HSMS-29</strain>
    </source>
</reference>